<sequence>MTKKVPERTCLSCGEKLPKRELIRIVRDSKGAFHLDPSGKMPGRGAYLCGREICSLDKSFRKRLQASFKTSVTDEAFEALLAEVQAYVK</sequence>
<name>A0ABW9GX09_9FIRM</name>
<proteinExistence type="predicted"/>
<dbReference type="EMBL" id="JBJUVG010000002">
    <property type="protein sequence ID" value="MFM9413185.1"/>
    <property type="molecule type" value="Genomic_DNA"/>
</dbReference>
<comment type="caution">
    <text evidence="2">The sequence shown here is derived from an EMBL/GenBank/DDBJ whole genome shotgun (WGS) entry which is preliminary data.</text>
</comment>
<dbReference type="PANTHER" id="PTHR34215:SF1">
    <property type="entry name" value="YLXR DOMAIN-CONTAINING PROTEIN"/>
    <property type="match status" value="1"/>
</dbReference>
<dbReference type="Gene3D" id="3.30.1230.10">
    <property type="entry name" value="YlxR-like"/>
    <property type="match status" value="1"/>
</dbReference>
<dbReference type="RefSeq" id="WP_408976801.1">
    <property type="nucleotide sequence ID" value="NZ_JBJUVG010000002.1"/>
</dbReference>
<dbReference type="Pfam" id="PF04296">
    <property type="entry name" value="YlxR"/>
    <property type="match status" value="1"/>
</dbReference>
<organism evidence="2 3">
    <name type="scientific">Peptococcus simiae</name>
    <dbReference type="NCBI Taxonomy" id="1643805"/>
    <lineage>
        <taxon>Bacteria</taxon>
        <taxon>Bacillati</taxon>
        <taxon>Bacillota</taxon>
        <taxon>Clostridia</taxon>
        <taxon>Eubacteriales</taxon>
        <taxon>Peptococcaceae</taxon>
        <taxon>Peptococcus</taxon>
    </lineage>
</organism>
<dbReference type="Proteomes" id="UP001631949">
    <property type="component" value="Unassembled WGS sequence"/>
</dbReference>
<dbReference type="InterPro" id="IPR037465">
    <property type="entry name" value="YlxR"/>
</dbReference>
<dbReference type="SUPFAM" id="SSF64376">
    <property type="entry name" value="YlxR-like"/>
    <property type="match status" value="1"/>
</dbReference>
<evidence type="ECO:0000313" key="2">
    <source>
        <dbReference type="EMBL" id="MFM9413185.1"/>
    </source>
</evidence>
<dbReference type="CDD" id="cd00279">
    <property type="entry name" value="YlxR"/>
    <property type="match status" value="1"/>
</dbReference>
<accession>A0ABW9GX09</accession>
<feature type="domain" description="YlxR" evidence="1">
    <location>
        <begin position="8"/>
        <end position="80"/>
    </location>
</feature>
<dbReference type="PANTHER" id="PTHR34215">
    <property type="entry name" value="BLL0784 PROTEIN"/>
    <property type="match status" value="1"/>
</dbReference>
<dbReference type="NCBIfam" id="NF047356">
    <property type="entry name" value="RNA_bind_RnpM"/>
    <property type="match status" value="1"/>
</dbReference>
<evidence type="ECO:0000259" key="1">
    <source>
        <dbReference type="Pfam" id="PF04296"/>
    </source>
</evidence>
<keyword evidence="3" id="KW-1185">Reference proteome</keyword>
<gene>
    <name evidence="2" type="primary">rnpM</name>
    <name evidence="2" type="synonym">ylxR</name>
    <name evidence="2" type="ORF">ACKQTC_02220</name>
</gene>
<reference evidence="2 3" key="1">
    <citation type="journal article" date="2016" name="Int. J. Syst. Evol. Microbiol.">
        <title>Peptococcus simiae sp. nov., isolated from rhesus macaque faeces and emended description of the genus Peptococcus.</title>
        <authorList>
            <person name="Shkoporov A.N."/>
            <person name="Efimov B.A."/>
            <person name="Kondova I."/>
            <person name="Ouwerling B."/>
            <person name="Chaplin A.V."/>
            <person name="Shcherbakova V.A."/>
            <person name="Langermans J.A.M."/>
        </authorList>
    </citation>
    <scope>NUCLEOTIDE SEQUENCE [LARGE SCALE GENOMIC DNA]</scope>
    <source>
        <strain evidence="2 3">M108</strain>
    </source>
</reference>
<dbReference type="InterPro" id="IPR035931">
    <property type="entry name" value="YlxR-like_sf"/>
</dbReference>
<protein>
    <submittedName>
        <fullName evidence="2">RNase P modulator RnpM</fullName>
    </submittedName>
</protein>
<evidence type="ECO:0000313" key="3">
    <source>
        <dbReference type="Proteomes" id="UP001631949"/>
    </source>
</evidence>
<dbReference type="InterPro" id="IPR007393">
    <property type="entry name" value="YlxR_dom"/>
</dbReference>